<dbReference type="InterPro" id="IPR002213">
    <property type="entry name" value="UDP_glucos_trans"/>
</dbReference>
<proteinExistence type="inferred from homology"/>
<dbReference type="InterPro" id="IPR058980">
    <property type="entry name" value="Glyco_transf_N"/>
</dbReference>
<dbReference type="GO" id="GO:0016138">
    <property type="term" value="P:glycoside biosynthetic process"/>
    <property type="evidence" value="ECO:0007669"/>
    <property type="project" value="UniProtKB-ARBA"/>
</dbReference>
<dbReference type="SUPFAM" id="SSF53756">
    <property type="entry name" value="UDP-Glycosyltransferase/glycogen phosphorylase"/>
    <property type="match status" value="1"/>
</dbReference>
<dbReference type="FunFam" id="3.40.50.2000:FF:000060">
    <property type="entry name" value="Glycosyltransferase"/>
    <property type="match status" value="1"/>
</dbReference>
<keyword evidence="3 4" id="KW-0808">Transferase</keyword>
<accession>A0ABD2UN62</accession>
<protein>
    <recommendedName>
        <fullName evidence="5">Glycosyltransferase</fullName>
        <ecNumber evidence="5">2.4.1.-</ecNumber>
    </recommendedName>
</protein>
<evidence type="ECO:0000256" key="4">
    <source>
        <dbReference type="RuleBase" id="RU003718"/>
    </source>
</evidence>
<keyword evidence="8" id="KW-1185">Reference proteome</keyword>
<evidence type="ECO:0000256" key="3">
    <source>
        <dbReference type="ARBA" id="ARBA00022679"/>
    </source>
</evidence>
<evidence type="ECO:0000256" key="5">
    <source>
        <dbReference type="RuleBase" id="RU362057"/>
    </source>
</evidence>
<name>A0ABD2UN62_9SOLN</name>
<reference evidence="7 8" key="1">
    <citation type="submission" date="2024-05" db="EMBL/GenBank/DDBJ databases">
        <title>De novo assembly of an allotetraploid wild potato.</title>
        <authorList>
            <person name="Hosaka A.J."/>
        </authorList>
    </citation>
    <scope>NUCLEOTIDE SEQUENCE [LARGE SCALE GENOMIC DNA]</scope>
    <source>
        <tissue evidence="7">Young leaves</tissue>
    </source>
</reference>
<dbReference type="EC" id="2.4.1.-" evidence="5"/>
<keyword evidence="2 4" id="KW-0328">Glycosyltransferase</keyword>
<sequence>MATTKNSIIVAMVPFSRFTHINQLFLLSRFIAVHNIPVHLLCLPEFNKDLKPRLKGESFEIAKNIHFNDILLSQDEYKRSTEEDYDDERMLSIVELLEKQSESLQRTCLELSMNTKKLVIIYDSIMKDYLGDVHTLPNVETCIFHSGSAISKYSLLRQSIVVDVGNDGDDHEKLLKQMHEEFPAMDSCFPPGMEDFEQDLYEWDFNSGEFMISSREVEGKYLDLLANAKNKKPLWALGPLHMLLQSHHDKAPLSHECLEFLDNQDVNSVIYVSFGTGTKLSQEQLNELAFGLEKCNQRFIWVIGKGDHSNNNDNDNTVELPQGFEERVKGRGMMVRNWVPQLEILGHPSTGGFISHCGWNSCMESISMGVPIIAWPNEWDQPYNAVLVTKVLKIGISLCNWTHKDELVTSDSIEKSIKVLMDTTEGEEMRKRAVELSNKIKSSFSPGAVTTKEVESFISYITK</sequence>
<dbReference type="CDD" id="cd03784">
    <property type="entry name" value="GT1_Gtf-like"/>
    <property type="match status" value="1"/>
</dbReference>
<evidence type="ECO:0000313" key="7">
    <source>
        <dbReference type="EMBL" id="KAL3369939.1"/>
    </source>
</evidence>
<evidence type="ECO:0000256" key="1">
    <source>
        <dbReference type="ARBA" id="ARBA00009995"/>
    </source>
</evidence>
<evidence type="ECO:0000313" key="8">
    <source>
        <dbReference type="Proteomes" id="UP001627284"/>
    </source>
</evidence>
<dbReference type="Pfam" id="PF26168">
    <property type="entry name" value="Glyco_transf_N"/>
    <property type="match status" value="1"/>
</dbReference>
<dbReference type="GO" id="GO:0008194">
    <property type="term" value="F:UDP-glycosyltransferase activity"/>
    <property type="evidence" value="ECO:0007669"/>
    <property type="project" value="UniProtKB-ARBA"/>
</dbReference>
<dbReference type="Pfam" id="PF00201">
    <property type="entry name" value="UDPGT"/>
    <property type="match status" value="1"/>
</dbReference>
<dbReference type="PROSITE" id="PS00375">
    <property type="entry name" value="UDPGT"/>
    <property type="match status" value="1"/>
</dbReference>
<dbReference type="Gene3D" id="3.40.50.2000">
    <property type="entry name" value="Glycogen Phosphorylase B"/>
    <property type="match status" value="2"/>
</dbReference>
<dbReference type="PANTHER" id="PTHR48044">
    <property type="entry name" value="GLYCOSYLTRANSFERASE"/>
    <property type="match status" value="1"/>
</dbReference>
<dbReference type="EMBL" id="JBJKTR010000004">
    <property type="protein sequence ID" value="KAL3369939.1"/>
    <property type="molecule type" value="Genomic_DNA"/>
</dbReference>
<dbReference type="PANTHER" id="PTHR48044:SF11">
    <property type="entry name" value="GLYCOSYLTRANSFERASE"/>
    <property type="match status" value="1"/>
</dbReference>
<dbReference type="Proteomes" id="UP001627284">
    <property type="component" value="Unassembled WGS sequence"/>
</dbReference>
<dbReference type="AlphaFoldDB" id="A0ABD2UN62"/>
<comment type="similarity">
    <text evidence="1 4">Belongs to the UDP-glycosyltransferase family.</text>
</comment>
<organism evidence="7 8">
    <name type="scientific">Solanum stoloniferum</name>
    <dbReference type="NCBI Taxonomy" id="62892"/>
    <lineage>
        <taxon>Eukaryota</taxon>
        <taxon>Viridiplantae</taxon>
        <taxon>Streptophyta</taxon>
        <taxon>Embryophyta</taxon>
        <taxon>Tracheophyta</taxon>
        <taxon>Spermatophyta</taxon>
        <taxon>Magnoliopsida</taxon>
        <taxon>eudicotyledons</taxon>
        <taxon>Gunneridae</taxon>
        <taxon>Pentapetalae</taxon>
        <taxon>asterids</taxon>
        <taxon>lamiids</taxon>
        <taxon>Solanales</taxon>
        <taxon>Solanaceae</taxon>
        <taxon>Solanoideae</taxon>
        <taxon>Solaneae</taxon>
        <taxon>Solanum</taxon>
    </lineage>
</organism>
<feature type="domain" description="Glycosyltransferase N-terminal" evidence="6">
    <location>
        <begin position="7"/>
        <end position="241"/>
    </location>
</feature>
<comment type="caution">
    <text evidence="7">The sequence shown here is derived from an EMBL/GenBank/DDBJ whole genome shotgun (WGS) entry which is preliminary data.</text>
</comment>
<gene>
    <name evidence="7" type="ORF">AABB24_007122</name>
</gene>
<evidence type="ECO:0000259" key="6">
    <source>
        <dbReference type="Pfam" id="PF26168"/>
    </source>
</evidence>
<dbReference type="InterPro" id="IPR035595">
    <property type="entry name" value="UDP_glycos_trans_CS"/>
</dbReference>
<evidence type="ECO:0000256" key="2">
    <source>
        <dbReference type="ARBA" id="ARBA00022676"/>
    </source>
</evidence>